<dbReference type="InterPro" id="IPR036388">
    <property type="entry name" value="WH-like_DNA-bd_sf"/>
</dbReference>
<dbReference type="PRINTS" id="PR00033">
    <property type="entry name" value="HTHASNC"/>
</dbReference>
<dbReference type="EMBL" id="WEGI01000002">
    <property type="protein sequence ID" value="MQY25340.1"/>
    <property type="molecule type" value="Genomic_DNA"/>
</dbReference>
<feature type="domain" description="HTH asnC-type" evidence="5">
    <location>
        <begin position="12"/>
        <end position="52"/>
    </location>
</feature>
<evidence type="ECO:0000313" key="6">
    <source>
        <dbReference type="EMBL" id="MQY25340.1"/>
    </source>
</evidence>
<dbReference type="Gene3D" id="1.10.10.10">
    <property type="entry name" value="Winged helix-like DNA-binding domain superfamily/Winged helix DNA-binding domain"/>
    <property type="match status" value="2"/>
</dbReference>
<comment type="caution">
    <text evidence="6">The sequence shown here is derived from an EMBL/GenBank/DDBJ whole genome shotgun (WGS) entry which is preliminary data.</text>
</comment>
<dbReference type="InterPro" id="IPR036390">
    <property type="entry name" value="WH_DNA-bd_sf"/>
</dbReference>
<dbReference type="SMART" id="SM00344">
    <property type="entry name" value="HTH_ASNC"/>
    <property type="match status" value="2"/>
</dbReference>
<keyword evidence="7" id="KW-1185">Reference proteome</keyword>
<evidence type="ECO:0000313" key="7">
    <source>
        <dbReference type="Proteomes" id="UP000431401"/>
    </source>
</evidence>
<evidence type="ECO:0000259" key="4">
    <source>
        <dbReference type="Pfam" id="PF01037"/>
    </source>
</evidence>
<accession>A0A7K0DHQ8</accession>
<dbReference type="InterPro" id="IPR019887">
    <property type="entry name" value="Tscrpt_reg_AsnC/Lrp_C"/>
</dbReference>
<name>A0A7K0DHQ8_9NOCA</name>
<dbReference type="GO" id="GO:0005829">
    <property type="term" value="C:cytosol"/>
    <property type="evidence" value="ECO:0007669"/>
    <property type="project" value="TreeGrafter"/>
</dbReference>
<keyword evidence="3" id="KW-0804">Transcription</keyword>
<organism evidence="6 7">
    <name type="scientific">Nocardia aurantia</name>
    <dbReference type="NCBI Taxonomy" id="2585199"/>
    <lineage>
        <taxon>Bacteria</taxon>
        <taxon>Bacillati</taxon>
        <taxon>Actinomycetota</taxon>
        <taxon>Actinomycetes</taxon>
        <taxon>Mycobacteriales</taxon>
        <taxon>Nocardiaceae</taxon>
        <taxon>Nocardia</taxon>
    </lineage>
</organism>
<dbReference type="OrthoDB" id="3453230at2"/>
<dbReference type="Pfam" id="PF13404">
    <property type="entry name" value="HTH_AsnC-type"/>
    <property type="match status" value="2"/>
</dbReference>
<dbReference type="GO" id="GO:0043565">
    <property type="term" value="F:sequence-specific DNA binding"/>
    <property type="evidence" value="ECO:0007669"/>
    <property type="project" value="InterPro"/>
</dbReference>
<keyword evidence="2" id="KW-0238">DNA-binding</keyword>
<proteinExistence type="predicted"/>
<evidence type="ECO:0000256" key="1">
    <source>
        <dbReference type="ARBA" id="ARBA00023015"/>
    </source>
</evidence>
<evidence type="ECO:0000256" key="3">
    <source>
        <dbReference type="ARBA" id="ARBA00023163"/>
    </source>
</evidence>
<dbReference type="InterPro" id="IPR011008">
    <property type="entry name" value="Dimeric_a/b-barrel"/>
</dbReference>
<dbReference type="Gene3D" id="3.30.70.920">
    <property type="match status" value="1"/>
</dbReference>
<dbReference type="RefSeq" id="WP_153339221.1">
    <property type="nucleotide sequence ID" value="NZ_WEGI01000002.1"/>
</dbReference>
<dbReference type="InterPro" id="IPR019888">
    <property type="entry name" value="Tscrpt_reg_AsnC-like"/>
</dbReference>
<keyword evidence="1" id="KW-0805">Transcription regulation</keyword>
<sequence length="346" mass="37921">MNIETVNESSVLDLLDKQIVHGLVTDPRISFARLGAILGVSEQTAARRCGALRRRGMIHVSGLVNTVPLGSPSWILRLQSTPDKALRLAEALTRLPDVAWVQLLSTGSEVTCVSRPRTLEQRDRLLLDTLPRASQVTGMIAHEIIHRFPLDEEWPRYSRLLSPEQLRELGASRRLKADRADPDVTVDLSDDETLLAVLARDGRASYARLAAETGWSATRVARRMAELTAAGVLYLDVDFAIERMGYAVRASLWLRTHPADLHAVGTAIAGHPETAYVAATTGPTNIVATIVCRDTAHLYRYLTERLGALDGIVGVEVTPALRVLKQAQSMLRTDRIVPAAPAAARR</sequence>
<dbReference type="PANTHER" id="PTHR30154">
    <property type="entry name" value="LEUCINE-RESPONSIVE REGULATORY PROTEIN"/>
    <property type="match status" value="1"/>
</dbReference>
<gene>
    <name evidence="6" type="ORF">NRB56_08960</name>
</gene>
<feature type="domain" description="Transcription regulator AsnC/Lrp ligand binding" evidence="4">
    <location>
        <begin position="254"/>
        <end position="322"/>
    </location>
</feature>
<dbReference type="Proteomes" id="UP000431401">
    <property type="component" value="Unassembled WGS sequence"/>
</dbReference>
<dbReference type="InterPro" id="IPR000485">
    <property type="entry name" value="AsnC-type_HTH_dom"/>
</dbReference>
<evidence type="ECO:0000259" key="5">
    <source>
        <dbReference type="Pfam" id="PF13404"/>
    </source>
</evidence>
<feature type="domain" description="HTH asnC-type" evidence="5">
    <location>
        <begin position="191"/>
        <end position="227"/>
    </location>
</feature>
<protein>
    <recommendedName>
        <fullName evidence="8">AsnC family transcriptional regulator</fullName>
    </recommendedName>
</protein>
<evidence type="ECO:0000256" key="2">
    <source>
        <dbReference type="ARBA" id="ARBA00023125"/>
    </source>
</evidence>
<reference evidence="6 7" key="1">
    <citation type="submission" date="2019-10" db="EMBL/GenBank/DDBJ databases">
        <title>Nocardia macrotermitis sp. nov. and Nocardia aurantia sp. nov., isolated from the gut of fungus growing-termite Macrotermes natalensis.</title>
        <authorList>
            <person name="Benndorf R."/>
            <person name="Schwitalla J."/>
            <person name="Martin K."/>
            <person name="De Beer W."/>
            <person name="Kaster A.-K."/>
            <person name="Vollmers J."/>
            <person name="Poulsen M."/>
            <person name="Beemelmanns C."/>
        </authorList>
    </citation>
    <scope>NUCLEOTIDE SEQUENCE [LARGE SCALE GENOMIC DNA]</scope>
    <source>
        <strain evidence="6 7">RB56</strain>
    </source>
</reference>
<dbReference type="SUPFAM" id="SSF54909">
    <property type="entry name" value="Dimeric alpha+beta barrel"/>
    <property type="match status" value="1"/>
</dbReference>
<dbReference type="GO" id="GO:0043200">
    <property type="term" value="P:response to amino acid"/>
    <property type="evidence" value="ECO:0007669"/>
    <property type="project" value="TreeGrafter"/>
</dbReference>
<dbReference type="AlphaFoldDB" id="A0A7K0DHQ8"/>
<dbReference type="PANTHER" id="PTHR30154:SF34">
    <property type="entry name" value="TRANSCRIPTIONAL REGULATOR AZLB"/>
    <property type="match status" value="1"/>
</dbReference>
<dbReference type="Pfam" id="PF01037">
    <property type="entry name" value="AsnC_trans_reg"/>
    <property type="match status" value="1"/>
</dbReference>
<dbReference type="SUPFAM" id="SSF46785">
    <property type="entry name" value="Winged helix' DNA-binding domain"/>
    <property type="match status" value="2"/>
</dbReference>
<evidence type="ECO:0008006" key="8">
    <source>
        <dbReference type="Google" id="ProtNLM"/>
    </source>
</evidence>